<dbReference type="RefSeq" id="XP_033666850.1">
    <property type="nucleotide sequence ID" value="XM_033806900.1"/>
</dbReference>
<dbReference type="GO" id="GO:0016810">
    <property type="term" value="F:hydrolase activity, acting on carbon-nitrogen (but not peptide) bonds"/>
    <property type="evidence" value="ECO:0007669"/>
    <property type="project" value="InterPro"/>
</dbReference>
<accession>A0A6A6CFX5</accession>
<dbReference type="Gene3D" id="3.30.110.90">
    <property type="entry name" value="Amidohydrolase"/>
    <property type="match status" value="1"/>
</dbReference>
<dbReference type="Gene3D" id="1.20.58.520">
    <property type="entry name" value="Amidohydrolase"/>
    <property type="match status" value="1"/>
</dbReference>
<dbReference type="InterPro" id="IPR011059">
    <property type="entry name" value="Metal-dep_hydrolase_composite"/>
</dbReference>
<evidence type="ECO:0000313" key="2">
    <source>
        <dbReference type="EMBL" id="KAF2165961.1"/>
    </source>
</evidence>
<dbReference type="AlphaFoldDB" id="A0A6A6CFX5"/>
<dbReference type="EMBL" id="ML993598">
    <property type="protein sequence ID" value="KAF2165961.1"/>
    <property type="molecule type" value="Genomic_DNA"/>
</dbReference>
<protein>
    <recommendedName>
        <fullName evidence="1">Amidohydrolase-related domain-containing protein</fullName>
    </recommendedName>
</protein>
<dbReference type="OrthoDB" id="5595695at2759"/>
<dbReference type="SUPFAM" id="SSF51556">
    <property type="entry name" value="Metallo-dependent hydrolases"/>
    <property type="match status" value="1"/>
</dbReference>
<gene>
    <name evidence="2" type="ORF">M409DRAFT_23689</name>
</gene>
<name>A0A6A6CFX5_ZASCE</name>
<reference evidence="2" key="1">
    <citation type="journal article" date="2020" name="Stud. Mycol.">
        <title>101 Dothideomycetes genomes: a test case for predicting lifestyles and emergence of pathogens.</title>
        <authorList>
            <person name="Haridas S."/>
            <person name="Albert R."/>
            <person name="Binder M."/>
            <person name="Bloem J."/>
            <person name="Labutti K."/>
            <person name="Salamov A."/>
            <person name="Andreopoulos B."/>
            <person name="Baker S."/>
            <person name="Barry K."/>
            <person name="Bills G."/>
            <person name="Bluhm B."/>
            <person name="Cannon C."/>
            <person name="Castanera R."/>
            <person name="Culley D."/>
            <person name="Daum C."/>
            <person name="Ezra D."/>
            <person name="Gonzalez J."/>
            <person name="Henrissat B."/>
            <person name="Kuo A."/>
            <person name="Liang C."/>
            <person name="Lipzen A."/>
            <person name="Lutzoni F."/>
            <person name="Magnuson J."/>
            <person name="Mondo S."/>
            <person name="Nolan M."/>
            <person name="Ohm R."/>
            <person name="Pangilinan J."/>
            <person name="Park H.-J."/>
            <person name="Ramirez L."/>
            <person name="Alfaro M."/>
            <person name="Sun H."/>
            <person name="Tritt A."/>
            <person name="Yoshinaga Y."/>
            <person name="Zwiers L.-H."/>
            <person name="Turgeon B."/>
            <person name="Goodwin S."/>
            <person name="Spatafora J."/>
            <person name="Crous P."/>
            <person name="Grigoriev I."/>
        </authorList>
    </citation>
    <scope>NUCLEOTIDE SEQUENCE</scope>
    <source>
        <strain evidence="2">ATCC 36951</strain>
    </source>
</reference>
<dbReference type="Gene3D" id="2.30.40.10">
    <property type="entry name" value="Urease, subunit C, domain 1"/>
    <property type="match status" value="1"/>
</dbReference>
<dbReference type="SUPFAM" id="SSF51338">
    <property type="entry name" value="Composite domain of metallo-dependent hydrolases"/>
    <property type="match status" value="1"/>
</dbReference>
<organism evidence="2 3">
    <name type="scientific">Zasmidium cellare ATCC 36951</name>
    <dbReference type="NCBI Taxonomy" id="1080233"/>
    <lineage>
        <taxon>Eukaryota</taxon>
        <taxon>Fungi</taxon>
        <taxon>Dikarya</taxon>
        <taxon>Ascomycota</taxon>
        <taxon>Pezizomycotina</taxon>
        <taxon>Dothideomycetes</taxon>
        <taxon>Dothideomycetidae</taxon>
        <taxon>Mycosphaerellales</taxon>
        <taxon>Mycosphaerellaceae</taxon>
        <taxon>Zasmidium</taxon>
    </lineage>
</organism>
<dbReference type="Proteomes" id="UP000799537">
    <property type="component" value="Unassembled WGS sequence"/>
</dbReference>
<dbReference type="GeneID" id="54560172"/>
<evidence type="ECO:0000313" key="3">
    <source>
        <dbReference type="Proteomes" id="UP000799537"/>
    </source>
</evidence>
<dbReference type="PANTHER" id="PTHR43135">
    <property type="entry name" value="ALPHA-D-RIBOSE 1-METHYLPHOSPHONATE 5-TRIPHOSPHATE DIPHOSPHATASE"/>
    <property type="match status" value="1"/>
</dbReference>
<sequence>MSFVISDVQIFDGEAVVTKNGAVLVEDGLIKAIGEDLAARYPHLETISKPGHTLLPGLIDAHCHPYGESSLPEQAFRFGITTIMDLQNEHHQAVRQKQWAKERKDFPDVKSSHHAATIAGGWPEWFERRYNNNPEAKWDNWPNVANIDDAEPFIERAVRDGADYIKLFHEGGAATDIQGLVQPREEVQAAVVAAARRQSLKVIAHALARQDTIEVLRAGVDGMAHSFYDKPINPEIIAAYKTNNAWLNPTLAAVGSLTGEANDLLKSFSTDPRVVSRTTLHDMSLLSRCMHMSCKGAKWEYAIDSVRQLKAAGFDIICGSDAARGAPSVVFGATFHLELHLLVEKAGLLPVEALRAATGVTAKRFGWNDRGRIQPGLKADLLLVEGDPVTDITELLNIREIWRDGVRFEGHPGFAK</sequence>
<keyword evidence="3" id="KW-1185">Reference proteome</keyword>
<dbReference type="Gene3D" id="3.40.50.10910">
    <property type="entry name" value="Amidohydrolase"/>
    <property type="match status" value="1"/>
</dbReference>
<dbReference type="PANTHER" id="PTHR43135:SF3">
    <property type="entry name" value="ALPHA-D-RIBOSE 1-METHYLPHOSPHONATE 5-TRIPHOSPHATE DIPHOSPHATASE"/>
    <property type="match status" value="1"/>
</dbReference>
<proteinExistence type="predicted"/>
<dbReference type="InterPro" id="IPR006680">
    <property type="entry name" value="Amidohydro-rel"/>
</dbReference>
<dbReference type="InterPro" id="IPR032466">
    <property type="entry name" value="Metal_Hydrolase"/>
</dbReference>
<evidence type="ECO:0000259" key="1">
    <source>
        <dbReference type="Pfam" id="PF01979"/>
    </source>
</evidence>
<feature type="domain" description="Amidohydrolase-related" evidence="1">
    <location>
        <begin position="53"/>
        <end position="399"/>
    </location>
</feature>
<dbReference type="InterPro" id="IPR051781">
    <property type="entry name" value="Metallo-dep_Hydrolase"/>
</dbReference>
<dbReference type="Pfam" id="PF01979">
    <property type="entry name" value="Amidohydro_1"/>
    <property type="match status" value="1"/>
</dbReference>